<dbReference type="SMART" id="SM00028">
    <property type="entry name" value="TPR"/>
    <property type="match status" value="3"/>
</dbReference>
<sequence length="1132" mass="121191">MPELPLYQWCDQLVRASVEQDLAALGEAAMMLSENAGRISGPEAESALAAIAVVTATTVPEPALWAASAGVELIRHGAPPDQLLAPLFGSLKRMLGMAADFLETWEYCVALEMPGLETMGIIDMPPDPDAPDAIGTPPDPALITGLQAGLTSEMSDVIPKMVYWVEEIVQNWWYLGRWVQTATALLELLPRPEPQASQSPQAPQSPQASQSSRAAQIPYYDEIVEAVVSLTMSDAIADLPYRCDALHDLAAALSASPVDFWTTTVLYAHLEQDGRLLAVATQRAVAAAEGRPPRDLETALEPLAEVIASAPPIIGRWVALTGGAFVESGAPPDCLVGPVFTALRQVMELALEFAACWQETRAEALPDPEGVGRPQPGTEAEHRLMVATAEKLAPRSGDRAFEVTMGWWALCTWTLSANALLSHSPRIRTLIPDPDRLTALLDELLPITGALAGLRHRLRHLADHLSDAPDIGRADTPGPGDSGHEHYDRYEGHEHYEHYEHHEQHARRQHHDPDVRHDRHDRHDRYDHHDPRLDAAAELTTAALLADTGDLATAAAHIGTALAYAPDFPAAYEALFKLAARAGGTAVDLFPLGGNHLAYTIGRAHLLGAGDDPDAGLDLLLAVVAYDPERPWSAVPWVADPEVPRRMDPDRIADTYLKLLPSLPSPPESMSANCQRALMPLLDLGRNAVASHPGHGLLHGAVASLARRFGAWDEAIALATRGEQLDPSWLTTMCAASAYSTAGRVDEALAAYQRMLRFDPENTAVLTDIAELLADAGRFDEALDWIARALAIAPRDPAAFPTACALRFADDRDVAHLVALADFLQDRPDAEHGHRMLAAGCAGHPWLAHVPAGLDGAAAFLDTPGAVAGFRAGIADDPDPWIELDTIELPSAMAVLGRVLPDVSVRIGTVPEPDPRSPRCPTDTAVWSYEGTTARPAVPAPSPDGARAIADLATLAMGGWPSPTALHATSAHLAGLPIGDLLGALVHPPEPPTTTPDPDAPPAQTRWVRAVQTIACVGILHHRANQVWMLSTRRRILIDLAFGVEDWITEVALFGLVVAAWVEPEARADVAGLLAARLADVVEIGTRRRVPIALAVAGLALSVPDLPAAATEQAQAVIARAYAEYEADELSK</sequence>
<evidence type="ECO:0000256" key="2">
    <source>
        <dbReference type="SAM" id="MobiDB-lite"/>
    </source>
</evidence>
<protein>
    <submittedName>
        <fullName evidence="3">Tetratricopeptide repeat protein</fullName>
    </submittedName>
</protein>
<feature type="repeat" description="TPR" evidence="1">
    <location>
        <begin position="729"/>
        <end position="762"/>
    </location>
</feature>
<evidence type="ECO:0000313" key="4">
    <source>
        <dbReference type="Proteomes" id="UP000730482"/>
    </source>
</evidence>
<organism evidence="3 4">
    <name type="scientific">Catenulispora pinistramenti</name>
    <dbReference type="NCBI Taxonomy" id="2705254"/>
    <lineage>
        <taxon>Bacteria</taxon>
        <taxon>Bacillati</taxon>
        <taxon>Actinomycetota</taxon>
        <taxon>Actinomycetes</taxon>
        <taxon>Catenulisporales</taxon>
        <taxon>Catenulisporaceae</taxon>
        <taxon>Catenulispora</taxon>
    </lineage>
</organism>
<name>A0ABS5L0T2_9ACTN</name>
<evidence type="ECO:0000256" key="1">
    <source>
        <dbReference type="PROSITE-ProRule" id="PRU00339"/>
    </source>
</evidence>
<feature type="compositionally biased region" description="Low complexity" evidence="2">
    <location>
        <begin position="194"/>
        <end position="213"/>
    </location>
</feature>
<reference evidence="3 4" key="1">
    <citation type="submission" date="2020-02" db="EMBL/GenBank/DDBJ databases">
        <title>Acidophilic actinobacteria isolated from forest soil.</title>
        <authorList>
            <person name="Golinska P."/>
        </authorList>
    </citation>
    <scope>NUCLEOTIDE SEQUENCE [LARGE SCALE GENOMIC DNA]</scope>
    <source>
        <strain evidence="3 4">NL8</strain>
    </source>
</reference>
<dbReference type="Gene3D" id="1.25.40.10">
    <property type="entry name" value="Tetratricopeptide repeat domain"/>
    <property type="match status" value="1"/>
</dbReference>
<dbReference type="EMBL" id="JAAFYZ010000159">
    <property type="protein sequence ID" value="MBS2551869.1"/>
    <property type="molecule type" value="Genomic_DNA"/>
</dbReference>
<dbReference type="SUPFAM" id="SSF48452">
    <property type="entry name" value="TPR-like"/>
    <property type="match status" value="1"/>
</dbReference>
<feature type="compositionally biased region" description="Basic and acidic residues" evidence="2">
    <location>
        <begin position="511"/>
        <end position="528"/>
    </location>
</feature>
<comment type="caution">
    <text evidence="3">The sequence shown here is derived from an EMBL/GenBank/DDBJ whole genome shotgun (WGS) entry which is preliminary data.</text>
</comment>
<dbReference type="PROSITE" id="PS50005">
    <property type="entry name" value="TPR"/>
    <property type="match status" value="2"/>
</dbReference>
<dbReference type="InterPro" id="IPR019734">
    <property type="entry name" value="TPR_rpt"/>
</dbReference>
<feature type="region of interest" description="Disordered" evidence="2">
    <location>
        <begin position="193"/>
        <end position="213"/>
    </location>
</feature>
<keyword evidence="1" id="KW-0802">TPR repeat</keyword>
<gene>
    <name evidence="3" type="ORF">KGQ19_33900</name>
</gene>
<feature type="region of interest" description="Disordered" evidence="2">
    <location>
        <begin position="467"/>
        <end position="528"/>
    </location>
</feature>
<feature type="compositionally biased region" description="Basic and acidic residues" evidence="2">
    <location>
        <begin position="482"/>
        <end position="503"/>
    </location>
</feature>
<accession>A0ABS5L0T2</accession>
<evidence type="ECO:0000313" key="3">
    <source>
        <dbReference type="EMBL" id="MBS2551869.1"/>
    </source>
</evidence>
<proteinExistence type="predicted"/>
<dbReference type="Proteomes" id="UP000730482">
    <property type="component" value="Unassembled WGS sequence"/>
</dbReference>
<feature type="repeat" description="TPR" evidence="1">
    <location>
        <begin position="763"/>
        <end position="796"/>
    </location>
</feature>
<dbReference type="InterPro" id="IPR011990">
    <property type="entry name" value="TPR-like_helical_dom_sf"/>
</dbReference>
<dbReference type="Pfam" id="PF14559">
    <property type="entry name" value="TPR_19"/>
    <property type="match status" value="1"/>
</dbReference>
<keyword evidence="4" id="KW-1185">Reference proteome</keyword>
<dbReference type="RefSeq" id="WP_212016910.1">
    <property type="nucleotide sequence ID" value="NZ_JAAFYZ010000159.1"/>
</dbReference>